<accession>A0A0F4QGM1</accession>
<evidence type="ECO:0008006" key="3">
    <source>
        <dbReference type="Google" id="ProtNLM"/>
    </source>
</evidence>
<dbReference type="RefSeq" id="WP_046006317.1">
    <property type="nucleotide sequence ID" value="NZ_JXYA01000043.1"/>
</dbReference>
<comment type="caution">
    <text evidence="1">The sequence shown here is derived from an EMBL/GenBank/DDBJ whole genome shotgun (WGS) entry which is preliminary data.</text>
</comment>
<evidence type="ECO:0000313" key="2">
    <source>
        <dbReference type="Proteomes" id="UP000033452"/>
    </source>
</evidence>
<dbReference type="PROSITE" id="PS51257">
    <property type="entry name" value="PROKAR_LIPOPROTEIN"/>
    <property type="match status" value="1"/>
</dbReference>
<keyword evidence="2" id="KW-1185">Reference proteome</keyword>
<proteinExistence type="predicted"/>
<dbReference type="EMBL" id="JXYA01000043">
    <property type="protein sequence ID" value="KJZ06873.1"/>
    <property type="molecule type" value="Genomic_DNA"/>
</dbReference>
<dbReference type="PATRIC" id="fig|43658.5.peg.3743"/>
<dbReference type="Proteomes" id="UP000033452">
    <property type="component" value="Unassembled WGS sequence"/>
</dbReference>
<reference evidence="1 2" key="1">
    <citation type="journal article" date="2015" name="BMC Genomics">
        <title>Genome mining reveals unlocked bioactive potential of marine Gram-negative bacteria.</title>
        <authorList>
            <person name="Machado H."/>
            <person name="Sonnenschein E.C."/>
            <person name="Melchiorsen J."/>
            <person name="Gram L."/>
        </authorList>
    </citation>
    <scope>NUCLEOTIDE SEQUENCE [LARGE SCALE GENOMIC DNA]</scope>
    <source>
        <strain evidence="1 2">S2471</strain>
    </source>
</reference>
<evidence type="ECO:0000313" key="1">
    <source>
        <dbReference type="EMBL" id="KJZ06873.1"/>
    </source>
</evidence>
<protein>
    <recommendedName>
        <fullName evidence="3">Lipoprotein</fullName>
    </recommendedName>
</protein>
<dbReference type="OrthoDB" id="8692at2"/>
<gene>
    <name evidence="1" type="ORF">TW77_17720</name>
</gene>
<dbReference type="AlphaFoldDB" id="A0A0F4QGM1"/>
<sequence length="554" mass="63146">MKYQVIGLAVLTGLALTGCEESQHHNQAAELIASPSAHKAAPYKPGDDIPATAYMEHDEVYNPESVIPPQCYTKTDGVNNPCYACHQSYQQEPERPNAMRDGNLQGVYEFSDLGLKNHWKNLFVDRTDLIAGMPDKEIIDWINQDNYTPFIEKLKQDKQWRGEITPLENLAYPEKAFDEMGFAKDGSGWVAFNYKPFPSTFWPTNGSTGDVMIRLPEAFRSKGGVYNQDVYLANLSLVELTLKGLDKISTPTISEQRIGQDLNGDNQLTKISEVSRQSHYVGDATDALAHMLYPQETEFLHTVRYIGVDEHGGIYNAPRMKEVRYMKKHRFKTRQSLNSSYHREEKEKEFGNLPQTLYLGDQGINNTFGWTINGYIEDKQGNLRPQHKQELAFCNGCHKTIGSTYDQTFSFARKVEGARGWGYINLKEMKDVPNKGETLGEFLTYMNRVGGGDEFRQNREMLQKWFKADGTVDKEKVESADSLYELITPSKERALALNKAYKTIVEEQSYLFGRDATLVEASNVLQQVDDSQAPLKKENQHQWDMQLDWVSSDR</sequence>
<name>A0A0F4QGM1_9GAMM</name>
<organism evidence="1 2">
    <name type="scientific">Pseudoalteromonas rubra</name>
    <dbReference type="NCBI Taxonomy" id="43658"/>
    <lineage>
        <taxon>Bacteria</taxon>
        <taxon>Pseudomonadati</taxon>
        <taxon>Pseudomonadota</taxon>
        <taxon>Gammaproteobacteria</taxon>
        <taxon>Alteromonadales</taxon>
        <taxon>Pseudoalteromonadaceae</taxon>
        <taxon>Pseudoalteromonas</taxon>
    </lineage>
</organism>